<feature type="transmembrane region" description="Helical" evidence="10">
    <location>
        <begin position="12"/>
        <end position="33"/>
    </location>
</feature>
<dbReference type="GO" id="GO:0006508">
    <property type="term" value="P:proteolysis"/>
    <property type="evidence" value="ECO:0007669"/>
    <property type="project" value="InterPro"/>
</dbReference>
<keyword evidence="10" id="KW-1133">Transmembrane helix</keyword>
<dbReference type="STRING" id="1817893.AUJ66_07545"/>
<dbReference type="PANTHER" id="PTHR21581">
    <property type="entry name" value="D-ALANYL-D-ALANINE CARBOXYPEPTIDASE"/>
    <property type="match status" value="1"/>
</dbReference>
<proteinExistence type="inferred from homology"/>
<name>A0A1J4SD59_9BACT</name>
<comment type="caution">
    <text evidence="12">The sequence shown here is derived from an EMBL/GenBank/DDBJ whole genome shotgun (WGS) entry which is preliminary data.</text>
</comment>
<dbReference type="EMBL" id="MNUO01000115">
    <property type="protein sequence ID" value="OIN96038.1"/>
    <property type="molecule type" value="Genomic_DNA"/>
</dbReference>
<gene>
    <name evidence="12" type="ORF">AUJ66_07545</name>
</gene>
<organism evidence="12 13">
    <name type="scientific">Candidatus Desantisbacteria bacterium CG1_02_38_46</name>
    <dbReference type="NCBI Taxonomy" id="1817893"/>
    <lineage>
        <taxon>Bacteria</taxon>
        <taxon>Candidatus Desantisiibacteriota</taxon>
    </lineage>
</organism>
<dbReference type="Pfam" id="PF00768">
    <property type="entry name" value="Peptidase_S11"/>
    <property type="match status" value="1"/>
</dbReference>
<evidence type="ECO:0000256" key="6">
    <source>
        <dbReference type="ARBA" id="ARBA00023316"/>
    </source>
</evidence>
<evidence type="ECO:0000313" key="13">
    <source>
        <dbReference type="Proteomes" id="UP000182278"/>
    </source>
</evidence>
<accession>A0A1J4SD59</accession>
<dbReference type="Proteomes" id="UP000182278">
    <property type="component" value="Unassembled WGS sequence"/>
</dbReference>
<feature type="domain" description="Peptidase S11 D-alanyl-D-alanine carboxypeptidase A N-terminal" evidence="11">
    <location>
        <begin position="43"/>
        <end position="268"/>
    </location>
</feature>
<evidence type="ECO:0000259" key="11">
    <source>
        <dbReference type="Pfam" id="PF00768"/>
    </source>
</evidence>
<dbReference type="GO" id="GO:0009252">
    <property type="term" value="P:peptidoglycan biosynthetic process"/>
    <property type="evidence" value="ECO:0007669"/>
    <property type="project" value="UniProtKB-KW"/>
</dbReference>
<evidence type="ECO:0000256" key="5">
    <source>
        <dbReference type="ARBA" id="ARBA00022984"/>
    </source>
</evidence>
<keyword evidence="4" id="KW-0133">Cell shape</keyword>
<dbReference type="InterPro" id="IPR018044">
    <property type="entry name" value="Peptidase_S11"/>
</dbReference>
<evidence type="ECO:0000256" key="10">
    <source>
        <dbReference type="SAM" id="Phobius"/>
    </source>
</evidence>
<protein>
    <recommendedName>
        <fullName evidence="11">Peptidase S11 D-alanyl-D-alanine carboxypeptidase A N-terminal domain-containing protein</fullName>
    </recommendedName>
</protein>
<feature type="active site" evidence="7">
    <location>
        <position position="129"/>
    </location>
</feature>
<feature type="binding site" evidence="8">
    <location>
        <position position="238"/>
    </location>
    <ligand>
        <name>substrate</name>
    </ligand>
</feature>
<feature type="active site" description="Acyl-ester intermediate" evidence="7">
    <location>
        <position position="74"/>
    </location>
</feature>
<dbReference type="GO" id="GO:0008360">
    <property type="term" value="P:regulation of cell shape"/>
    <property type="evidence" value="ECO:0007669"/>
    <property type="project" value="UniProtKB-KW"/>
</dbReference>
<dbReference type="PANTHER" id="PTHR21581:SF33">
    <property type="entry name" value="D-ALANYL-D-ALANINE CARBOXYPEPTIDASE DACB"/>
    <property type="match status" value="1"/>
</dbReference>
<comment type="similarity">
    <text evidence="1 9">Belongs to the peptidase S11 family.</text>
</comment>
<dbReference type="GO" id="GO:0071555">
    <property type="term" value="P:cell wall organization"/>
    <property type="evidence" value="ECO:0007669"/>
    <property type="project" value="UniProtKB-KW"/>
</dbReference>
<keyword evidence="5" id="KW-0573">Peptidoglycan synthesis</keyword>
<feature type="active site" description="Proton acceptor" evidence="7">
    <location>
        <position position="77"/>
    </location>
</feature>
<dbReference type="Gene3D" id="3.40.710.10">
    <property type="entry name" value="DD-peptidase/beta-lactamase superfamily"/>
    <property type="match status" value="1"/>
</dbReference>
<dbReference type="PRINTS" id="PR00725">
    <property type="entry name" value="DADACBPTASE1"/>
</dbReference>
<evidence type="ECO:0000256" key="9">
    <source>
        <dbReference type="RuleBase" id="RU004016"/>
    </source>
</evidence>
<evidence type="ECO:0000256" key="2">
    <source>
        <dbReference type="ARBA" id="ARBA00022729"/>
    </source>
</evidence>
<keyword evidence="6" id="KW-0961">Cell wall biogenesis/degradation</keyword>
<evidence type="ECO:0000313" key="12">
    <source>
        <dbReference type="EMBL" id="OIN96038.1"/>
    </source>
</evidence>
<reference evidence="12 13" key="1">
    <citation type="journal article" date="2016" name="Environ. Microbiol.">
        <title>Genomic resolution of a cold subsurface aquifer community provides metabolic insights for novel microbes adapted to high CO concentrations.</title>
        <authorList>
            <person name="Probst A.J."/>
            <person name="Castelle C.J."/>
            <person name="Singh A."/>
            <person name="Brown C.T."/>
            <person name="Anantharaman K."/>
            <person name="Sharon I."/>
            <person name="Hug L.A."/>
            <person name="Burstein D."/>
            <person name="Emerson J.B."/>
            <person name="Thomas B.C."/>
            <person name="Banfield J.F."/>
        </authorList>
    </citation>
    <scope>NUCLEOTIDE SEQUENCE [LARGE SCALE GENOMIC DNA]</scope>
    <source>
        <strain evidence="12">CG1_02_38_46</strain>
    </source>
</reference>
<sequence length="287" mass="32057">MGLDGNNRMKKISYAVATMVASGLILLFTFIGIGDLLPGKDIPSIPASAILIKDLTNNQTIYSYNENESCHIASLTKIMTSILIIERIKLDTLVKVSRNVKKINTWKLGLKWGQKIRMSDLLYAMLIESRNDAALVAAEAIAGTEKNFVELMNKKAREIGATNTKFTNSHGLDTDGGNFSTASDLAKITRYALKKSLFAKIINTKEKDIYWKDGKTHHRKLKTVNKMLLLYEGVDGVKTGYTRLAGKCIVTTCMKNGQQLLCIILNTDDLWKNTPKILDYGFSYENY</sequence>
<evidence type="ECO:0000256" key="4">
    <source>
        <dbReference type="ARBA" id="ARBA00022960"/>
    </source>
</evidence>
<evidence type="ECO:0000256" key="7">
    <source>
        <dbReference type="PIRSR" id="PIRSR618044-1"/>
    </source>
</evidence>
<dbReference type="InterPro" id="IPR012338">
    <property type="entry name" value="Beta-lactam/transpept-like"/>
</dbReference>
<keyword evidence="10" id="KW-0472">Membrane</keyword>
<dbReference type="AlphaFoldDB" id="A0A1J4SD59"/>
<keyword evidence="3" id="KW-0378">Hydrolase</keyword>
<evidence type="ECO:0000256" key="8">
    <source>
        <dbReference type="PIRSR" id="PIRSR618044-2"/>
    </source>
</evidence>
<keyword evidence="10" id="KW-0812">Transmembrane</keyword>
<dbReference type="GO" id="GO:0009002">
    <property type="term" value="F:serine-type D-Ala-D-Ala carboxypeptidase activity"/>
    <property type="evidence" value="ECO:0007669"/>
    <property type="project" value="InterPro"/>
</dbReference>
<keyword evidence="2" id="KW-0732">Signal</keyword>
<evidence type="ECO:0000256" key="1">
    <source>
        <dbReference type="ARBA" id="ARBA00007164"/>
    </source>
</evidence>
<evidence type="ECO:0000256" key="3">
    <source>
        <dbReference type="ARBA" id="ARBA00022801"/>
    </source>
</evidence>
<dbReference type="InterPro" id="IPR001967">
    <property type="entry name" value="Peptidase_S11_N"/>
</dbReference>
<dbReference type="SUPFAM" id="SSF56601">
    <property type="entry name" value="beta-lactamase/transpeptidase-like"/>
    <property type="match status" value="1"/>
</dbReference>